<feature type="domain" description="Laminin IV type A" evidence="10">
    <location>
        <begin position="531"/>
        <end position="703"/>
    </location>
</feature>
<feature type="disulfide bond" evidence="6">
    <location>
        <begin position="758"/>
        <end position="767"/>
    </location>
</feature>
<dbReference type="InterPro" id="IPR000034">
    <property type="entry name" value="Laminin_IV"/>
</dbReference>
<dbReference type="SUPFAM" id="SSF57196">
    <property type="entry name" value="EGF/Laminin"/>
    <property type="match status" value="10"/>
</dbReference>
<dbReference type="Gene3D" id="2.10.25.10">
    <property type="entry name" value="Laminin"/>
    <property type="match status" value="9"/>
</dbReference>
<dbReference type="PANTHER" id="PTHR10574:SF435">
    <property type="entry name" value="LAMININ SUBUNIT GAMMA-1"/>
    <property type="match status" value="1"/>
</dbReference>
<dbReference type="GO" id="GO:0005604">
    <property type="term" value="C:basement membrane"/>
    <property type="evidence" value="ECO:0007669"/>
    <property type="project" value="UniProtKB-ARBA"/>
</dbReference>
<keyword evidence="13" id="KW-1185">Reference proteome</keyword>
<dbReference type="FunFam" id="2.10.25.10:FF:000067">
    <property type="entry name" value="Laminin subunit gamma 1"/>
    <property type="match status" value="2"/>
</dbReference>
<dbReference type="InterPro" id="IPR050440">
    <property type="entry name" value="Laminin/Netrin_ECM"/>
</dbReference>
<feature type="domain" description="Laminin EGF-like" evidence="9">
    <location>
        <begin position="843"/>
        <end position="897"/>
    </location>
</feature>
<dbReference type="GO" id="GO:0009888">
    <property type="term" value="P:tissue development"/>
    <property type="evidence" value="ECO:0007669"/>
    <property type="project" value="TreeGrafter"/>
</dbReference>
<dbReference type="InParanoid" id="A0A7M7KSR1"/>
<feature type="coiled-coil region" evidence="7">
    <location>
        <begin position="1556"/>
        <end position="1583"/>
    </location>
</feature>
<protein>
    <recommendedName>
        <fullName evidence="14">Laminin subunit gamma-1</fullName>
    </recommendedName>
</protein>
<sequence length="1637" mass="184873">MVGYDSRCHQPGCLFQFRPILIAVVTVTSTITSARGQEDRQQCYNTQALPQRCLPPFLNVAYNREVTATNTCGVSGRQRFCIQNPHQTAYLECEICDNQYERYSHSSRYITDFAGIENSTWWQSETLQENVDDRPVNLTIDFQRPYLVYHLILQFHASSPYAFVIYKKYNRESEWEPFQYFSHDCMKDFKMEDISRRIYRSTLDNKAVCTSEGLFDPLQGGTVAFRPLDLRSDTYEIANDSTVLARERWLTAEQIRISLLRINTFGDDLFKATAVLQSYFYAISDLSIGARCQCHGHAKECRDDRTVPGKKLCVCEHNTMGEQCNMCKPLYNNRPWAVATTQNANECQRCLCNGRSNKCEFDSELYKQTGNGGRCVDCRDNTAGVNCEKCKDNHHLNDQGICVPCNCDEKGSRHLQCDRHGQCPCKSGVGGLKCDRCLENHYAFSEDGCLPCECHPAGSKDSPPSCDVHTGKCSCKLNVEGQRCDICKPGFFNLEEENDRGCVACFCHGHSAICTSDTSYFKTTIQSEFKRGPEKWTAEDEYSDPVTVRYEHTDKVISVDAKDQRTVYFVAPEMFLGDRRFSYNRYLRFTLRISDDLARYSSADVVIDGADNRQIRAPIIANHQSVPNMISRDYTFQLHESFGWQPPMSAVEFMKLLKDVRSIKIRGTYFRNGIGFLEKVSLDSATDTTSELHDPEPATWVETCSCGDSYSGQFCEQCQPGYRRDPNNNAIGVYAKCIACECHGHSDYCDSETGRCICQHNTTGTYCERCEKRFYGNALLGKEDDCTPCPCPEQGECALLDDGSVTCLACPDGYKGKKCEQCAEGYFGDPQGLYGKKTDCTLCACNDNVDRNSINYCDARTGECLKCIYNTYGPNCETCKPGYYGNATSEKKGDCKRCDCHIDGTDDSTAKGGLLECHMEHGNCDCRHYVVGRQCDRCREGYWNLQSRSGCEPCGCDTIGSKSTNCDVLTGKCPCRPGVTGDKCEVCQVNHYGFSAEGCKPCDCDPEGSSSPQCDAEGQCICRKNFVGRTCNMCKDNTYKEQGMCKDCDYCYTLVQDAVDKHRVKLEKIHRLLEDVEREPNPEKSPDFDQKLEELRHNAEELWKDARTAAHSDSDLVTKLRDLLARIQRIRQRLNEQDTKVDDAMAQYHVLVAYAKDQNVSALKNEQMLNKVNNYLDNDAREALEEATKRSQRASDQSTKVQQISVEIRGLVEKVKEDVDSAMHNAIQAKNQSQIALTLAKQTLDNHQRATDAIQGLKKDQTDLRNMMVRAVQMAKKTQEEAAKAHDIALNELTEANNTILPEEGDIEGISSRARHLHLQASQLAKSADEMYLANKDFFDNAYKAVSEARLIVEEAQRQQQITDHLLDRVSDADSRAKSAVKSGNEILNSARNTLDTLKNFNSIVAKHRDEAQEHIKRIPRIEENIGTVAQKSNAVKELINDAEFKARQSKETAENALRIAKQAKTDISDVANDVRAAQTRANELDHESDRIDSEMRNMAAQLDDLERQTAEENHKVEEVTMGVSNAKGIATETIHQATTALEEVKSILSQLNSIDSYDENRLRELERKLTKLEEDYARGQIAERTKKLLQEKERQNKLMKGYVDDMEALKADVANIRDIRETLPDGCFNPLMIEVP</sequence>
<evidence type="ECO:0000259" key="11">
    <source>
        <dbReference type="PROSITE" id="PS51117"/>
    </source>
</evidence>
<feature type="disulfide bond" evidence="6">
    <location>
        <begin position="867"/>
        <end position="876"/>
    </location>
</feature>
<dbReference type="SMART" id="SM00136">
    <property type="entry name" value="LamNT"/>
    <property type="match status" value="1"/>
</dbReference>
<dbReference type="PROSITE" id="PS50027">
    <property type="entry name" value="EGF_LAM_2"/>
    <property type="match status" value="7"/>
</dbReference>
<evidence type="ECO:0000256" key="7">
    <source>
        <dbReference type="SAM" id="Coils"/>
    </source>
</evidence>
<feature type="disulfide bond" evidence="6">
    <location>
        <begin position="425"/>
        <end position="434"/>
    </location>
</feature>
<feature type="disulfide bond" evidence="6">
    <location>
        <begin position="475"/>
        <end position="484"/>
    </location>
</feature>
<feature type="chain" id="PRO_5029707063" description="Laminin subunit gamma-1" evidence="8">
    <location>
        <begin position="37"/>
        <end position="1637"/>
    </location>
</feature>
<dbReference type="FunFam" id="2.10.25.10:FF:000051">
    <property type="entry name" value="Laminin subunit alpha 4"/>
    <property type="match status" value="1"/>
</dbReference>
<dbReference type="Pfam" id="PF24973">
    <property type="entry name" value="EGF_LMN_ATRN"/>
    <property type="match status" value="1"/>
</dbReference>
<dbReference type="FunFam" id="2.10.25.10:FF:000166">
    <property type="entry name" value="laminin subunit gamma-1"/>
    <property type="match status" value="1"/>
</dbReference>
<keyword evidence="5 6" id="KW-0424">Laminin EGF-like domain</keyword>
<dbReference type="Pfam" id="PF00053">
    <property type="entry name" value="EGF_laminin"/>
    <property type="match status" value="10"/>
</dbReference>
<keyword evidence="3 6" id="KW-1015">Disulfide bond</keyword>
<feature type="disulfide bond" evidence="6">
    <location>
        <begin position="1022"/>
        <end position="1031"/>
    </location>
</feature>
<dbReference type="SMART" id="SM00181">
    <property type="entry name" value="EGF"/>
    <property type="match status" value="5"/>
</dbReference>
<comment type="caution">
    <text evidence="6">Lacks conserved residue(s) required for the propagation of feature annotation.</text>
</comment>
<evidence type="ECO:0000259" key="10">
    <source>
        <dbReference type="PROSITE" id="PS51115"/>
    </source>
</evidence>
<evidence type="ECO:0000256" key="1">
    <source>
        <dbReference type="ARBA" id="ARBA00022729"/>
    </source>
</evidence>
<dbReference type="PROSITE" id="PS01248">
    <property type="entry name" value="EGF_LAM_1"/>
    <property type="match status" value="4"/>
</dbReference>
<evidence type="ECO:0008006" key="14">
    <source>
        <dbReference type="Google" id="ProtNLM"/>
    </source>
</evidence>
<organism evidence="12 13">
    <name type="scientific">Varroa destructor</name>
    <name type="common">Honeybee mite</name>
    <dbReference type="NCBI Taxonomy" id="109461"/>
    <lineage>
        <taxon>Eukaryota</taxon>
        <taxon>Metazoa</taxon>
        <taxon>Ecdysozoa</taxon>
        <taxon>Arthropoda</taxon>
        <taxon>Chelicerata</taxon>
        <taxon>Arachnida</taxon>
        <taxon>Acari</taxon>
        <taxon>Parasitiformes</taxon>
        <taxon>Mesostigmata</taxon>
        <taxon>Gamasina</taxon>
        <taxon>Dermanyssoidea</taxon>
        <taxon>Varroidae</taxon>
        <taxon>Varroa</taxon>
    </lineage>
</organism>
<dbReference type="GO" id="GO:0009887">
    <property type="term" value="P:animal organ morphogenesis"/>
    <property type="evidence" value="ECO:0007669"/>
    <property type="project" value="TreeGrafter"/>
</dbReference>
<feature type="domain" description="Laminin EGF-like" evidence="9">
    <location>
        <begin position="452"/>
        <end position="504"/>
    </location>
</feature>
<evidence type="ECO:0000256" key="4">
    <source>
        <dbReference type="ARBA" id="ARBA00023180"/>
    </source>
</evidence>
<dbReference type="RefSeq" id="XP_022670275.1">
    <property type="nucleotide sequence ID" value="XM_022814540.1"/>
</dbReference>
<dbReference type="FunCoup" id="A0A7M7KSR1">
    <property type="interactions" value="92"/>
</dbReference>
<dbReference type="PRINTS" id="PR00011">
    <property type="entry name" value="EGFLAMININ"/>
</dbReference>
<dbReference type="EnsemblMetazoa" id="XM_022814540">
    <property type="protein sequence ID" value="XP_022670275"/>
    <property type="gene ID" value="LOC111254066"/>
</dbReference>
<dbReference type="GeneID" id="111254066"/>
<evidence type="ECO:0000256" key="8">
    <source>
        <dbReference type="SAM" id="SignalP"/>
    </source>
</evidence>
<feature type="domain" description="Laminin EGF-like" evidence="9">
    <location>
        <begin position="1002"/>
        <end position="1047"/>
    </location>
</feature>
<accession>A0A7M7KSR1</accession>
<feature type="disulfide bond" evidence="6">
    <location>
        <begin position="956"/>
        <end position="973"/>
    </location>
</feature>
<reference evidence="12" key="1">
    <citation type="submission" date="2021-01" db="UniProtKB">
        <authorList>
            <consortium name="EnsemblMetazoa"/>
        </authorList>
    </citation>
    <scope>IDENTIFICATION</scope>
</reference>
<keyword evidence="1 8" id="KW-0732">Signal</keyword>
<feature type="coiled-coil region" evidence="7">
    <location>
        <begin position="1468"/>
        <end position="1516"/>
    </location>
</feature>
<feature type="domain" description="Laminin EGF-like" evidence="9">
    <location>
        <begin position="954"/>
        <end position="1001"/>
    </location>
</feature>
<dbReference type="InterPro" id="IPR056863">
    <property type="entry name" value="LMN_ATRN_NET-like_EGF"/>
</dbReference>
<keyword evidence="4" id="KW-0325">Glycoprotein</keyword>
<feature type="domain" description="Laminin EGF-like" evidence="9">
    <location>
        <begin position="898"/>
        <end position="953"/>
    </location>
</feature>
<keyword evidence="7" id="KW-0175">Coiled coil</keyword>
<dbReference type="FunFam" id="2.10.25.10:FF:000188">
    <property type="entry name" value="Laminin subunit gamma 2"/>
    <property type="match status" value="1"/>
</dbReference>
<dbReference type="KEGG" id="vde:111254066"/>
<dbReference type="InterPro" id="IPR000742">
    <property type="entry name" value="EGF"/>
</dbReference>
<keyword evidence="2" id="KW-0677">Repeat</keyword>
<feature type="domain" description="Laminin EGF-like" evidence="9">
    <location>
        <begin position="405"/>
        <end position="451"/>
    </location>
</feature>
<dbReference type="Pfam" id="PF00055">
    <property type="entry name" value="Laminin_N"/>
    <property type="match status" value="1"/>
</dbReference>
<dbReference type="SMART" id="SM00281">
    <property type="entry name" value="LamB"/>
    <property type="match status" value="1"/>
</dbReference>
<dbReference type="PANTHER" id="PTHR10574">
    <property type="entry name" value="NETRIN/LAMININ-RELATED"/>
    <property type="match status" value="1"/>
</dbReference>
<feature type="disulfide bond" evidence="6">
    <location>
        <begin position="926"/>
        <end position="935"/>
    </location>
</feature>
<dbReference type="InterPro" id="IPR002049">
    <property type="entry name" value="LE_dom"/>
</dbReference>
<dbReference type="PROSITE" id="PS51117">
    <property type="entry name" value="LAMININ_NTER"/>
    <property type="match status" value="1"/>
</dbReference>
<feature type="disulfide bond" evidence="6">
    <location>
        <begin position="405"/>
        <end position="417"/>
    </location>
</feature>
<name>A0A7M7KSR1_VARDE</name>
<dbReference type="Proteomes" id="UP000594260">
    <property type="component" value="Unplaced"/>
</dbReference>
<evidence type="ECO:0000256" key="5">
    <source>
        <dbReference type="ARBA" id="ARBA00023292"/>
    </source>
</evidence>
<dbReference type="OMA" id="QGCTACF"/>
<dbReference type="Pfam" id="PF00052">
    <property type="entry name" value="Laminin_B"/>
    <property type="match status" value="1"/>
</dbReference>
<dbReference type="CDD" id="cd00055">
    <property type="entry name" value="EGF_Lam"/>
    <property type="match status" value="8"/>
</dbReference>
<proteinExistence type="predicted"/>
<feature type="domain" description="Laminin EGF-like" evidence="9">
    <location>
        <begin position="740"/>
        <end position="788"/>
    </location>
</feature>
<feature type="disulfide bond" evidence="6">
    <location>
        <begin position="1002"/>
        <end position="1014"/>
    </location>
</feature>
<dbReference type="PROSITE" id="PS51115">
    <property type="entry name" value="LAMININ_IVA"/>
    <property type="match status" value="1"/>
</dbReference>
<feature type="disulfide bond" evidence="6">
    <location>
        <begin position="954"/>
        <end position="966"/>
    </location>
</feature>
<feature type="coiled-coil region" evidence="7">
    <location>
        <begin position="1117"/>
        <end position="1147"/>
    </location>
</feature>
<evidence type="ECO:0000256" key="6">
    <source>
        <dbReference type="PROSITE-ProRule" id="PRU00460"/>
    </source>
</evidence>
<evidence type="ECO:0000313" key="12">
    <source>
        <dbReference type="EnsemblMetazoa" id="XP_022670275"/>
    </source>
</evidence>
<dbReference type="OrthoDB" id="430826at2759"/>
<evidence type="ECO:0000313" key="13">
    <source>
        <dbReference type="Proteomes" id="UP000594260"/>
    </source>
</evidence>
<dbReference type="SMART" id="SM00180">
    <property type="entry name" value="EGF_Lam"/>
    <property type="match status" value="10"/>
</dbReference>
<dbReference type="Gene3D" id="2.60.120.260">
    <property type="entry name" value="Galactose-binding domain-like"/>
    <property type="match status" value="1"/>
</dbReference>
<feature type="disulfide bond" evidence="6">
    <location>
        <begin position="975"/>
        <end position="984"/>
    </location>
</feature>
<dbReference type="InterPro" id="IPR008211">
    <property type="entry name" value="Laminin_N"/>
</dbReference>
<feature type="domain" description="Laminin N-terminal" evidence="11">
    <location>
        <begin position="49"/>
        <end position="291"/>
    </location>
</feature>
<evidence type="ECO:0000256" key="2">
    <source>
        <dbReference type="ARBA" id="ARBA00022737"/>
    </source>
</evidence>
<evidence type="ECO:0000256" key="3">
    <source>
        <dbReference type="ARBA" id="ARBA00023157"/>
    </source>
</evidence>
<dbReference type="FunFam" id="2.10.25.10:FF:000105">
    <property type="entry name" value="laminin subunit gamma-1"/>
    <property type="match status" value="1"/>
</dbReference>
<feature type="signal peptide" evidence="8">
    <location>
        <begin position="1"/>
        <end position="36"/>
    </location>
</feature>
<evidence type="ECO:0000259" key="9">
    <source>
        <dbReference type="PROSITE" id="PS50027"/>
    </source>
</evidence>
<dbReference type="FunFam" id="2.10.25.10:FF:000193">
    <property type="entry name" value="Laminin subunit gamma 1"/>
    <property type="match status" value="1"/>
</dbReference>
<feature type="coiled-coil region" evidence="7">
    <location>
        <begin position="1177"/>
        <end position="1232"/>
    </location>
</feature>